<dbReference type="InterPro" id="IPR036869">
    <property type="entry name" value="J_dom_sf"/>
</dbReference>
<keyword evidence="1" id="KW-0472">Membrane</keyword>
<dbReference type="SMART" id="SM00271">
    <property type="entry name" value="DnaJ"/>
    <property type="match status" value="1"/>
</dbReference>
<keyword evidence="4" id="KW-1185">Reference proteome</keyword>
<name>A0AAJ4W291_MYRPR</name>
<dbReference type="Gene3D" id="1.10.287.110">
    <property type="entry name" value="DnaJ domain"/>
    <property type="match status" value="1"/>
</dbReference>
<dbReference type="PANTHER" id="PTHR24074">
    <property type="entry name" value="CO-CHAPERONE PROTEIN DJLA"/>
    <property type="match status" value="1"/>
</dbReference>
<reference evidence="3 4" key="1">
    <citation type="submission" date="2016-10" db="EMBL/GenBank/DDBJ databases">
        <authorList>
            <person name="Varghese N."/>
            <person name="Submissions S."/>
        </authorList>
    </citation>
    <scope>NUCLEOTIDE SEQUENCE [LARGE SCALE GENOMIC DNA]</scope>
    <source>
        <strain evidence="4">DSM 19823 / KCTC 23066 / CCTCC M 208030 / D25</strain>
    </source>
</reference>
<dbReference type="InterPro" id="IPR050817">
    <property type="entry name" value="DjlA_DnaK_co-chaperone"/>
</dbReference>
<dbReference type="Pfam" id="PF00226">
    <property type="entry name" value="DnaJ"/>
    <property type="match status" value="1"/>
</dbReference>
<keyword evidence="1" id="KW-0812">Transmembrane</keyword>
<evidence type="ECO:0000313" key="4">
    <source>
        <dbReference type="Proteomes" id="UP000183496"/>
    </source>
</evidence>
<gene>
    <name evidence="3" type="ORF">SAMN04488089_102245</name>
</gene>
<dbReference type="InterPro" id="IPR001623">
    <property type="entry name" value="DnaJ_domain"/>
</dbReference>
<keyword evidence="1" id="KW-1133">Transmembrane helix</keyword>
<evidence type="ECO:0000313" key="3">
    <source>
        <dbReference type="EMBL" id="SEQ28636.1"/>
    </source>
</evidence>
<dbReference type="EMBL" id="FOFY01000002">
    <property type="protein sequence ID" value="SEQ28636.1"/>
    <property type="molecule type" value="Genomic_DNA"/>
</dbReference>
<sequence length="219" mass="25208">MNKKESYTILGLEENASLDEIKLAYRKLAKQYHPDRTGGDEFFTNMFRKINQAYENLLSANDFDNNYTTHSTKENNKHKRVIVNPNVEKWIEKRHQLFDFIGYSKEQLDYLKNRKTKRALSLSNILKLAGIALLIAIVFNPYGIEKVTAKPKDILTTKWKTTSKTSLYPSPDSQTHPISELAEGQPLDSIGATKYFFKVQVLNGDNIQTGYVLKRKISK</sequence>
<dbReference type="RefSeq" id="WP_041891600.1">
    <property type="nucleotide sequence ID" value="NZ_CP010817.1"/>
</dbReference>
<evidence type="ECO:0000256" key="1">
    <source>
        <dbReference type="SAM" id="Phobius"/>
    </source>
</evidence>
<dbReference type="SUPFAM" id="SSF46565">
    <property type="entry name" value="Chaperone J-domain"/>
    <property type="match status" value="1"/>
</dbReference>
<organism evidence="3 4">
    <name type="scientific">Myroides profundi</name>
    <dbReference type="NCBI Taxonomy" id="480520"/>
    <lineage>
        <taxon>Bacteria</taxon>
        <taxon>Pseudomonadati</taxon>
        <taxon>Bacteroidota</taxon>
        <taxon>Flavobacteriia</taxon>
        <taxon>Flavobacteriales</taxon>
        <taxon>Flavobacteriaceae</taxon>
        <taxon>Myroides</taxon>
    </lineage>
</organism>
<dbReference type="KEGG" id="mpw:MPR_1748"/>
<feature type="transmembrane region" description="Helical" evidence="1">
    <location>
        <begin position="124"/>
        <end position="144"/>
    </location>
</feature>
<proteinExistence type="predicted"/>
<comment type="caution">
    <text evidence="3">The sequence shown here is derived from an EMBL/GenBank/DDBJ whole genome shotgun (WGS) entry which is preliminary data.</text>
</comment>
<dbReference type="PROSITE" id="PS50076">
    <property type="entry name" value="DNAJ_2"/>
    <property type="match status" value="1"/>
</dbReference>
<evidence type="ECO:0000259" key="2">
    <source>
        <dbReference type="PROSITE" id="PS50076"/>
    </source>
</evidence>
<protein>
    <submittedName>
        <fullName evidence="3">DnaJ domain-containing protein</fullName>
    </submittedName>
</protein>
<feature type="domain" description="J" evidence="2">
    <location>
        <begin position="5"/>
        <end position="71"/>
    </location>
</feature>
<dbReference type="PRINTS" id="PR00625">
    <property type="entry name" value="JDOMAIN"/>
</dbReference>
<dbReference type="Proteomes" id="UP000183496">
    <property type="component" value="Unassembled WGS sequence"/>
</dbReference>
<dbReference type="AlphaFoldDB" id="A0AAJ4W291"/>
<dbReference type="CDD" id="cd06257">
    <property type="entry name" value="DnaJ"/>
    <property type="match status" value="1"/>
</dbReference>
<accession>A0AAJ4W291</accession>